<evidence type="ECO:0000256" key="1">
    <source>
        <dbReference type="ARBA" id="ARBA00006432"/>
    </source>
</evidence>
<dbReference type="Pfam" id="PF00501">
    <property type="entry name" value="AMP-binding"/>
    <property type="match status" value="1"/>
</dbReference>
<gene>
    <name evidence="6 10" type="primary">acsA</name>
    <name evidence="10" type="ORF">GCM10007350_00930</name>
</gene>
<keyword evidence="4 6" id="KW-0067">ATP-binding</keyword>
<dbReference type="Gene3D" id="3.40.50.12780">
    <property type="entry name" value="N-terminal domain of ligase-like"/>
    <property type="match status" value="1"/>
</dbReference>
<dbReference type="InterPro" id="IPR020845">
    <property type="entry name" value="AMP-binding_CS"/>
</dbReference>
<evidence type="ECO:0000256" key="4">
    <source>
        <dbReference type="ARBA" id="ARBA00022840"/>
    </source>
</evidence>
<feature type="binding site" evidence="6">
    <location>
        <position position="531"/>
    </location>
    <ligand>
        <name>CoA</name>
        <dbReference type="ChEBI" id="CHEBI:57287"/>
    </ligand>
</feature>
<dbReference type="InterPro" id="IPR042099">
    <property type="entry name" value="ANL_N_sf"/>
</dbReference>
<evidence type="ECO:0000313" key="11">
    <source>
        <dbReference type="Proteomes" id="UP000604737"/>
    </source>
</evidence>
<dbReference type="InterPro" id="IPR000873">
    <property type="entry name" value="AMP-dep_synth/lig_dom"/>
</dbReference>
<keyword evidence="2 6" id="KW-0436">Ligase</keyword>
<keyword evidence="6" id="KW-0479">Metal-binding</keyword>
<keyword evidence="3 6" id="KW-0547">Nucleotide-binding</keyword>
<dbReference type="SUPFAM" id="SSF56801">
    <property type="entry name" value="Acetyl-CoA synthetase-like"/>
    <property type="match status" value="1"/>
</dbReference>
<evidence type="ECO:0000256" key="3">
    <source>
        <dbReference type="ARBA" id="ARBA00022741"/>
    </source>
</evidence>
<dbReference type="Pfam" id="PF13193">
    <property type="entry name" value="AMP-binding_C"/>
    <property type="match status" value="1"/>
</dbReference>
<feature type="binding site" evidence="6">
    <location>
        <position position="523"/>
    </location>
    <ligand>
        <name>ATP</name>
        <dbReference type="ChEBI" id="CHEBI:30616"/>
    </ligand>
</feature>
<feature type="binding site" evidence="6">
    <location>
        <position position="550"/>
    </location>
    <ligand>
        <name>Mg(2+)</name>
        <dbReference type="ChEBI" id="CHEBI:18420"/>
    </ligand>
</feature>
<dbReference type="InterPro" id="IPR045851">
    <property type="entry name" value="AMP-bd_C_sf"/>
</dbReference>
<comment type="similarity">
    <text evidence="1 6">Belongs to the ATP-dependent AMP-binding enzyme family.</text>
</comment>
<accession>A0ABQ3GW64</accession>
<feature type="binding site" evidence="6">
    <location>
        <position position="545"/>
    </location>
    <ligand>
        <name>Mg(2+)</name>
        <dbReference type="ChEBI" id="CHEBI:18420"/>
    </ligand>
</feature>
<dbReference type="CDD" id="cd05966">
    <property type="entry name" value="ACS"/>
    <property type="match status" value="1"/>
</dbReference>
<feature type="binding site" evidence="6">
    <location>
        <position position="508"/>
    </location>
    <ligand>
        <name>ATP</name>
        <dbReference type="ChEBI" id="CHEBI:30616"/>
    </ligand>
</feature>
<feature type="binding site" evidence="6">
    <location>
        <position position="534"/>
    </location>
    <ligand>
        <name>ATP</name>
        <dbReference type="ChEBI" id="CHEBI:30616"/>
    </ligand>
</feature>
<protein>
    <recommendedName>
        <fullName evidence="6">Acetyl-coenzyme A synthetase</fullName>
        <shortName evidence="6">AcCoA synthetase</shortName>
        <shortName evidence="6">Acs</shortName>
        <ecNumber evidence="6">6.2.1.1</ecNumber>
    </recommendedName>
    <alternativeName>
        <fullName evidence="6">Acetate--CoA ligase</fullName>
    </alternativeName>
    <alternativeName>
        <fullName evidence="6">Acyl-activating enzyme</fullName>
    </alternativeName>
</protein>
<evidence type="ECO:0000259" key="8">
    <source>
        <dbReference type="Pfam" id="PF13193"/>
    </source>
</evidence>
<keyword evidence="11" id="KW-1185">Reference proteome</keyword>
<comment type="function">
    <text evidence="6">Catalyzes the conversion of acetate into acetyl-CoA (AcCoA), an essential intermediate at the junction of anabolic and catabolic pathways. AcsA undergoes a two-step reaction. In the first half reaction, AcsA combines acetate with ATP to form acetyl-adenylate (AcAMP) intermediate. In the second half reaction, it can then transfer the acetyl group from AcAMP to the sulfhydryl group of CoA, forming the product AcCoA.</text>
</comment>
<reference evidence="11" key="1">
    <citation type="journal article" date="2019" name="Int. J. Syst. Evol. Microbiol.">
        <title>The Global Catalogue of Microorganisms (GCM) 10K type strain sequencing project: providing services to taxonomists for standard genome sequencing and annotation.</title>
        <authorList>
            <consortium name="The Broad Institute Genomics Platform"/>
            <consortium name="The Broad Institute Genome Sequencing Center for Infectious Disease"/>
            <person name="Wu L."/>
            <person name="Ma J."/>
        </authorList>
    </citation>
    <scope>NUCLEOTIDE SEQUENCE [LARGE SCALE GENOMIC DNA]</scope>
    <source>
        <strain evidence="11">KCTC 23701</strain>
    </source>
</reference>
<dbReference type="PANTHER" id="PTHR24095:SF14">
    <property type="entry name" value="ACETYL-COENZYME A SYNTHETASE 1"/>
    <property type="match status" value="1"/>
</dbReference>
<proteinExistence type="inferred from homology"/>
<feature type="binding site" evidence="6">
    <location>
        <position position="317"/>
    </location>
    <ligand>
        <name>CoA</name>
        <dbReference type="ChEBI" id="CHEBI:57287"/>
    </ligand>
</feature>
<feature type="binding site" evidence="6">
    <location>
        <begin position="417"/>
        <end position="422"/>
    </location>
    <ligand>
        <name>ATP</name>
        <dbReference type="ChEBI" id="CHEBI:30616"/>
    </ligand>
</feature>
<feature type="modified residue" description="N6-acetyllysine" evidence="6">
    <location>
        <position position="620"/>
    </location>
</feature>
<dbReference type="Proteomes" id="UP000604737">
    <property type="component" value="Unassembled WGS sequence"/>
</dbReference>
<dbReference type="EC" id="6.2.1.1" evidence="6"/>
<sequence length="656" mass="72291">MSSIDSVLKENRLFPPSDDFRVKANVSGMEGYNALCEQANRDYEGFWADLGRELVSWNKPFTKVLNDSNAPFFKWFEDGQLNISYNCLDRHLDARGDKTAIIFEADDGTAEHVSYRQLHARVCQFANGLKLLGVKKGDRVVVYMPHTVEAVVAMQACARIGAIHSVVFGGFSAGALRDRIQDAQAKIVITANEGFRGGKPVPLKATVDEALTLEGSESIEKVVVLRRLENSSAAFNDARDVWWHELVEGQPTQCEPEWVDAEHPLFILYTSGSTGKPKGIQHSTGGYLLGALTTMKWVFDYREGDVYWCTADVGWITGHSYVAYGPLAIGATQVVFEGVPTYPDAGRFWQMIAKHKVTTFYTAPTAIRSLIKLGADLPKQHDLSSLRLLGTVGEPINPEAWIWYHEVVGGGRCPIVDTWWQTETGANMIAPLPGAVATKPGSCTLPIPGIIADIVDEAGAPVEPGKGGFLVVRKPWPSMVRTIWNDPERFKKTYFPEDFNGQLYLAGDSAHFDENGYIWIMGRVDDVLNVSGHRLGTMEIESALVANPLVAEAAVVGKPHEIKGESVCAFVVLKGARPEGDDAKRIAKELREWVAHEIGKIAMPDEIRFGDNLPKTRSGKIMRRLLRDIAKGQEITQDTSTLENPAILDQLAKSAI</sequence>
<organism evidence="10 11">
    <name type="scientific">Jeongeupia chitinilytica</name>
    <dbReference type="NCBI Taxonomy" id="1041641"/>
    <lineage>
        <taxon>Bacteria</taxon>
        <taxon>Pseudomonadati</taxon>
        <taxon>Pseudomonadota</taxon>
        <taxon>Betaproteobacteria</taxon>
        <taxon>Neisseriales</taxon>
        <taxon>Chitinibacteraceae</taxon>
        <taxon>Jeongeupia</taxon>
    </lineage>
</organism>
<dbReference type="PANTHER" id="PTHR24095">
    <property type="entry name" value="ACETYL-COENZYME A SYNTHETASE"/>
    <property type="match status" value="1"/>
</dbReference>
<dbReference type="NCBIfam" id="TIGR02188">
    <property type="entry name" value="Ac_CoA_lig_AcsA"/>
    <property type="match status" value="1"/>
</dbReference>
<dbReference type="Gene3D" id="3.30.300.30">
    <property type="match status" value="1"/>
</dbReference>
<evidence type="ECO:0000256" key="5">
    <source>
        <dbReference type="ARBA" id="ARBA00022990"/>
    </source>
</evidence>
<dbReference type="InterPro" id="IPR025110">
    <property type="entry name" value="AMP-bd_C"/>
</dbReference>
<evidence type="ECO:0000313" key="10">
    <source>
        <dbReference type="EMBL" id="GHD55368.1"/>
    </source>
</evidence>
<feature type="binding site" evidence="6">
    <location>
        <begin position="393"/>
        <end position="395"/>
    </location>
    <ligand>
        <name>ATP</name>
        <dbReference type="ChEBI" id="CHEBI:30616"/>
    </ligand>
</feature>
<feature type="binding site" evidence="6">
    <location>
        <begin position="196"/>
        <end position="199"/>
    </location>
    <ligand>
        <name>CoA</name>
        <dbReference type="ChEBI" id="CHEBI:57287"/>
    </ligand>
</feature>
<dbReference type="PROSITE" id="PS00455">
    <property type="entry name" value="AMP_BINDING"/>
    <property type="match status" value="1"/>
</dbReference>
<feature type="domain" description="AMP-dependent synthetase/ligase" evidence="7">
    <location>
        <begin position="89"/>
        <end position="476"/>
    </location>
</feature>
<dbReference type="InterPro" id="IPR011904">
    <property type="entry name" value="Ac_CoA_lig"/>
</dbReference>
<feature type="domain" description="AMP-binding enzyme C-terminal" evidence="8">
    <location>
        <begin position="539"/>
        <end position="620"/>
    </location>
</feature>
<evidence type="ECO:0000256" key="2">
    <source>
        <dbReference type="ARBA" id="ARBA00022598"/>
    </source>
</evidence>
<dbReference type="InterPro" id="IPR032387">
    <property type="entry name" value="ACAS_N"/>
</dbReference>
<feature type="domain" description="Acetyl-coenzyme A synthetase N-terminal" evidence="9">
    <location>
        <begin position="32"/>
        <end position="87"/>
    </location>
</feature>
<comment type="catalytic activity">
    <reaction evidence="6">
        <text>acetate + ATP + CoA = acetyl-CoA + AMP + diphosphate</text>
        <dbReference type="Rhea" id="RHEA:23176"/>
        <dbReference type="ChEBI" id="CHEBI:30089"/>
        <dbReference type="ChEBI" id="CHEBI:30616"/>
        <dbReference type="ChEBI" id="CHEBI:33019"/>
        <dbReference type="ChEBI" id="CHEBI:57287"/>
        <dbReference type="ChEBI" id="CHEBI:57288"/>
        <dbReference type="ChEBI" id="CHEBI:456215"/>
        <dbReference type="EC" id="6.2.1.1"/>
    </reaction>
</comment>
<evidence type="ECO:0000259" key="7">
    <source>
        <dbReference type="Pfam" id="PF00501"/>
    </source>
</evidence>
<comment type="caution">
    <text evidence="6">Lacks conserved residue(s) required for the propagation of feature annotation.</text>
</comment>
<keyword evidence="6" id="KW-0460">Magnesium</keyword>
<dbReference type="EMBL" id="BMYO01000001">
    <property type="protein sequence ID" value="GHD55368.1"/>
    <property type="molecule type" value="Genomic_DNA"/>
</dbReference>
<dbReference type="Pfam" id="PF16177">
    <property type="entry name" value="ACAS_N"/>
    <property type="match status" value="1"/>
</dbReference>
<dbReference type="RefSeq" id="WP_189458188.1">
    <property type="nucleotide sequence ID" value="NZ_BMYO01000001.1"/>
</dbReference>
<evidence type="ECO:0000256" key="6">
    <source>
        <dbReference type="HAMAP-Rule" id="MF_01123"/>
    </source>
</evidence>
<comment type="caution">
    <text evidence="10">The sequence shown here is derived from an EMBL/GenBank/DDBJ whole genome shotgun (WGS) entry which is preliminary data.</text>
</comment>
<dbReference type="NCBIfam" id="NF001208">
    <property type="entry name" value="PRK00174.1"/>
    <property type="match status" value="1"/>
</dbReference>
<dbReference type="HAMAP" id="MF_01123">
    <property type="entry name" value="Ac_CoA_synth"/>
    <property type="match status" value="1"/>
</dbReference>
<comment type="PTM">
    <text evidence="6">Acetylated. Deacetylation by the SIR2-homolog deacetylase activates the enzyme.</text>
</comment>
<evidence type="ECO:0000259" key="9">
    <source>
        <dbReference type="Pfam" id="PF16177"/>
    </source>
</evidence>
<name>A0ABQ3GW64_9NEIS</name>
<keyword evidence="5 6" id="KW-0007">Acetylation</keyword>
<comment type="cofactor">
    <cofactor evidence="6">
        <name>Mg(2+)</name>
        <dbReference type="ChEBI" id="CHEBI:18420"/>
    </cofactor>
</comment>